<dbReference type="CDD" id="cd00761">
    <property type="entry name" value="Glyco_tranf_GTA_type"/>
    <property type="match status" value="1"/>
</dbReference>
<dbReference type="Pfam" id="PF00535">
    <property type="entry name" value="Glycos_transf_2"/>
    <property type="match status" value="1"/>
</dbReference>
<dbReference type="RefSeq" id="WP_024047674.1">
    <property type="nucleotide sequence ID" value="NZ_CACRUE010000028.1"/>
</dbReference>
<dbReference type="EMBL" id="CACRUE010000028">
    <property type="protein sequence ID" value="VYU14625.1"/>
    <property type="molecule type" value="Genomic_DNA"/>
</dbReference>
<dbReference type="PANTHER" id="PTHR22916">
    <property type="entry name" value="GLYCOSYLTRANSFERASE"/>
    <property type="match status" value="1"/>
</dbReference>
<dbReference type="Gene3D" id="3.90.550.10">
    <property type="entry name" value="Spore Coat Polysaccharide Biosynthesis Protein SpsA, Chain A"/>
    <property type="match status" value="1"/>
</dbReference>
<dbReference type="GO" id="GO:0016758">
    <property type="term" value="F:hexosyltransferase activity"/>
    <property type="evidence" value="ECO:0007669"/>
    <property type="project" value="UniProtKB-ARBA"/>
</dbReference>
<dbReference type="PANTHER" id="PTHR22916:SF3">
    <property type="entry name" value="UDP-GLCNAC:BETAGAL BETA-1,3-N-ACETYLGLUCOSAMINYLTRANSFERASE-LIKE PROTEIN 1"/>
    <property type="match status" value="1"/>
</dbReference>
<name>A0A6N3CFI3_9FIRM</name>
<keyword evidence="2" id="KW-0328">Glycosyltransferase</keyword>
<dbReference type="EC" id="2.4.-.-" evidence="2"/>
<dbReference type="AlphaFoldDB" id="A0A6N3CFI3"/>
<evidence type="ECO:0000313" key="2">
    <source>
        <dbReference type="EMBL" id="VYU14625.1"/>
    </source>
</evidence>
<dbReference type="SUPFAM" id="SSF53448">
    <property type="entry name" value="Nucleotide-diphospho-sugar transferases"/>
    <property type="match status" value="1"/>
</dbReference>
<accession>A0A6N3CFI3</accession>
<evidence type="ECO:0000259" key="1">
    <source>
        <dbReference type="Pfam" id="PF00535"/>
    </source>
</evidence>
<protein>
    <submittedName>
        <fullName evidence="2">Putative glycosyltransferase EpsJ</fullName>
        <ecNumber evidence="2">2.4.-.-</ecNumber>
    </submittedName>
</protein>
<organism evidence="2">
    <name type="scientific">Intestinibacter bartlettii</name>
    <dbReference type="NCBI Taxonomy" id="261299"/>
    <lineage>
        <taxon>Bacteria</taxon>
        <taxon>Bacillati</taxon>
        <taxon>Bacillota</taxon>
        <taxon>Clostridia</taxon>
        <taxon>Peptostreptococcales</taxon>
        <taxon>Peptostreptococcaceae</taxon>
        <taxon>Intestinibacter</taxon>
    </lineage>
</organism>
<dbReference type="InterPro" id="IPR001173">
    <property type="entry name" value="Glyco_trans_2-like"/>
</dbReference>
<reference evidence="2" key="1">
    <citation type="submission" date="2019-11" db="EMBL/GenBank/DDBJ databases">
        <authorList>
            <person name="Feng L."/>
        </authorList>
    </citation>
    <scope>NUCLEOTIDE SEQUENCE</scope>
    <source>
        <strain evidence="2">IbartlettiiLFYP30</strain>
    </source>
</reference>
<feature type="domain" description="Glycosyltransferase 2-like" evidence="1">
    <location>
        <begin position="4"/>
        <end position="169"/>
    </location>
</feature>
<proteinExistence type="predicted"/>
<keyword evidence="2" id="KW-0808">Transferase</keyword>
<gene>
    <name evidence="2" type="primary">epsJ_4</name>
    <name evidence="2" type="ORF">IBLFYP30_01854</name>
</gene>
<dbReference type="InterPro" id="IPR029044">
    <property type="entry name" value="Nucleotide-diphossugar_trans"/>
</dbReference>
<sequence length="322" mass="37828">MGLSVIVPVYNGEKYIKDCLESIINQTYKDLQIIVVNDGSTDNTEAIVGEIADKDSRVQLINKENGGVSSARNVGLEYVNKDCITFVDDDDTLDLDMYEILMKYAEYNEYDIVHCGYKRINDETVKLVNGTNNIIKQTKNEALECIVGGKIFVPALWNKVYKRKLFDDIKFDENLKINEDVLVNYKVFKKSEKSIFIDQPKYNYFEREESSCKNTNSIKKAEDCLKVAKIINEDCKNTNLEQIAINRYIESLIGLYRSYFNKKREYHSNIKKIKEQIYKYYKNKLIKVKKQKISVILIFYCPFIYKFIYEIYDKIRIPNWDV</sequence>